<dbReference type="Pfam" id="PF03065">
    <property type="entry name" value="Glyco_hydro_57"/>
    <property type="match status" value="1"/>
</dbReference>
<sequence length="446" mass="53292">MVDKVIIGFEVHQPFRIRKDAFWNPRIKGNAIDKYFDMELNKEIFERVKKKCYLPATKIILESIEKAENEDRRVRYFFSISGTFIEQAEKWGKDVLELFQILASTKKVEFLSQTYYHSVTSLWEDKTEWRDQVKEHKELIRQYFKQDPVVFENTELLTNPQIMDEVEKMGFKGIMMEGKDSVLKGKSPNFVYKRKGLSVFPRNYRLSDDIAFRYSLRTWDQYPLTADKFANWVRDSFGQVITIFVDYETFGEHHWPESGILEFLRWLPEEITKRNVKMFTPKEMINEAYYDIDIQETSSWADINKDDTSWLGNIMQWAYDEGVRRSEMPSKELGNDYEKAWKYFTTSDNYYYLFTGGGGPAEVHSYFNAYSTPVDAFINEFYAINSFLNEELKELKINNEPFFFMKNGKRTSVAWNKKEFEEIVKRDESLKDNIKYLKEWIKDEKD</sequence>
<dbReference type="Gene3D" id="3.20.110.20">
    <property type="match status" value="1"/>
</dbReference>
<feature type="domain" description="Glycoside hydrolase family 57 N-terminal" evidence="3">
    <location>
        <begin position="6"/>
        <end position="289"/>
    </location>
</feature>
<dbReference type="GeneID" id="41589804"/>
<dbReference type="KEGG" id="aman:B6F84_02755"/>
<dbReference type="EMBL" id="CP020477">
    <property type="protein sequence ID" value="ARM75053.1"/>
    <property type="molecule type" value="Genomic_DNA"/>
</dbReference>
<dbReference type="InterPro" id="IPR004300">
    <property type="entry name" value="Glyco_hydro_57_N"/>
</dbReference>
<proteinExistence type="inferred from homology"/>
<evidence type="ECO:0000256" key="1">
    <source>
        <dbReference type="ARBA" id="ARBA00006821"/>
    </source>
</evidence>
<keyword evidence="2" id="KW-0119">Carbohydrate metabolism</keyword>
<dbReference type="PANTHER" id="PTHR36306">
    <property type="entry name" value="ALPHA-AMYLASE-RELATED-RELATED"/>
    <property type="match status" value="1"/>
</dbReference>
<dbReference type="GO" id="GO:0005975">
    <property type="term" value="P:carbohydrate metabolic process"/>
    <property type="evidence" value="ECO:0007669"/>
    <property type="project" value="InterPro"/>
</dbReference>
<name>A0A1W6JXR0_9CREN</name>
<gene>
    <name evidence="4" type="ORF">B6F84_02755</name>
</gene>
<dbReference type="AlphaFoldDB" id="A0A1W6JXR0"/>
<dbReference type="Proteomes" id="UP000193404">
    <property type="component" value="Chromosome"/>
</dbReference>
<comment type="similarity">
    <text evidence="1">Belongs to the glycosyl hydrolase 57 family.</text>
</comment>
<organism evidence="4 5">
    <name type="scientific">Acidianus manzaensis</name>
    <dbReference type="NCBI Taxonomy" id="282676"/>
    <lineage>
        <taxon>Archaea</taxon>
        <taxon>Thermoproteota</taxon>
        <taxon>Thermoprotei</taxon>
        <taxon>Sulfolobales</taxon>
        <taxon>Sulfolobaceae</taxon>
        <taxon>Acidianus</taxon>
    </lineage>
</organism>
<dbReference type="CDD" id="cd10795">
    <property type="entry name" value="GH57N_MJA1_like"/>
    <property type="match status" value="1"/>
</dbReference>
<dbReference type="GO" id="GO:0003824">
    <property type="term" value="F:catalytic activity"/>
    <property type="evidence" value="ECO:0007669"/>
    <property type="project" value="InterPro"/>
</dbReference>
<evidence type="ECO:0000313" key="4">
    <source>
        <dbReference type="EMBL" id="ARM75053.1"/>
    </source>
</evidence>
<dbReference type="STRING" id="282676.B6F84_02755"/>
<dbReference type="RefSeq" id="WP_148690810.1">
    <property type="nucleotide sequence ID" value="NZ_CP020477.1"/>
</dbReference>
<evidence type="ECO:0000259" key="3">
    <source>
        <dbReference type="Pfam" id="PF03065"/>
    </source>
</evidence>
<dbReference type="InterPro" id="IPR011330">
    <property type="entry name" value="Glyco_hydro/deAcase_b/a-brl"/>
</dbReference>
<dbReference type="PANTHER" id="PTHR36306:SF1">
    <property type="entry name" value="ALPHA-AMYLASE-RELATED"/>
    <property type="match status" value="1"/>
</dbReference>
<keyword evidence="5" id="KW-1185">Reference proteome</keyword>
<evidence type="ECO:0000313" key="5">
    <source>
        <dbReference type="Proteomes" id="UP000193404"/>
    </source>
</evidence>
<protein>
    <submittedName>
        <fullName evidence="4">Alpha-amylase</fullName>
    </submittedName>
</protein>
<evidence type="ECO:0000256" key="2">
    <source>
        <dbReference type="ARBA" id="ARBA00023277"/>
    </source>
</evidence>
<reference evidence="4 5" key="1">
    <citation type="submission" date="2017-03" db="EMBL/GenBank/DDBJ databases">
        <title>Sulfur activation and transportation mechanism of thermophilic Archaea Acidianus manzaensis YN-25.</title>
        <authorList>
            <person name="Ma Y."/>
            <person name="Yang Y."/>
            <person name="Xia J."/>
        </authorList>
    </citation>
    <scope>NUCLEOTIDE SEQUENCE [LARGE SCALE GENOMIC DNA]</scope>
    <source>
        <strain evidence="4 5">YN-25</strain>
    </source>
</reference>
<dbReference type="OrthoDB" id="64936at2157"/>
<dbReference type="SUPFAM" id="SSF88713">
    <property type="entry name" value="Glycoside hydrolase/deacetylase"/>
    <property type="match status" value="1"/>
</dbReference>
<accession>A0A1W6JXR0</accession>
<dbReference type="InterPro" id="IPR052046">
    <property type="entry name" value="GH57_Enzymes"/>
</dbReference>